<dbReference type="GO" id="GO:0005886">
    <property type="term" value="C:plasma membrane"/>
    <property type="evidence" value="ECO:0007669"/>
    <property type="project" value="TreeGrafter"/>
</dbReference>
<dbReference type="EMBL" id="LAZR01064994">
    <property type="protein sequence ID" value="KKK56444.1"/>
    <property type="molecule type" value="Genomic_DNA"/>
</dbReference>
<evidence type="ECO:0000313" key="2">
    <source>
        <dbReference type="EMBL" id="KKK56444.1"/>
    </source>
</evidence>
<reference evidence="2" key="1">
    <citation type="journal article" date="2015" name="Nature">
        <title>Complex archaea that bridge the gap between prokaryotes and eukaryotes.</title>
        <authorList>
            <person name="Spang A."/>
            <person name="Saw J.H."/>
            <person name="Jorgensen S.L."/>
            <person name="Zaremba-Niedzwiedzka K."/>
            <person name="Martijn J."/>
            <person name="Lind A.E."/>
            <person name="van Eijk R."/>
            <person name="Schleper C."/>
            <person name="Guy L."/>
            <person name="Ettema T.J."/>
        </authorList>
    </citation>
    <scope>NUCLEOTIDE SEQUENCE</scope>
</reference>
<proteinExistence type="predicted"/>
<keyword evidence="1" id="KW-0812">Transmembrane</keyword>
<feature type="transmembrane region" description="Helical" evidence="1">
    <location>
        <begin position="12"/>
        <end position="33"/>
    </location>
</feature>
<name>A0A0F8YQP9_9ZZZZ</name>
<dbReference type="Gene3D" id="1.20.1640.10">
    <property type="entry name" value="Multidrug efflux transporter AcrB transmembrane domain"/>
    <property type="match status" value="1"/>
</dbReference>
<gene>
    <name evidence="2" type="ORF">LCGC14_3064460</name>
</gene>
<dbReference type="InterPro" id="IPR001036">
    <property type="entry name" value="Acrflvin-R"/>
</dbReference>
<sequence length="68" mass="7285">MIAAGVSRLRPVVLGAATTILGVVPLIQDAFWVSMALTMMFGLLFGTVLTMVLVPTLYATLYRVKAVD</sequence>
<comment type="caution">
    <text evidence="2">The sequence shown here is derived from an EMBL/GenBank/DDBJ whole genome shotgun (WGS) entry which is preliminary data.</text>
</comment>
<keyword evidence="1" id="KW-0472">Membrane</keyword>
<evidence type="ECO:0008006" key="3">
    <source>
        <dbReference type="Google" id="ProtNLM"/>
    </source>
</evidence>
<keyword evidence="1" id="KW-1133">Transmembrane helix</keyword>
<dbReference type="PANTHER" id="PTHR32063:SF18">
    <property type="entry name" value="CATION EFFLUX SYSTEM PROTEIN"/>
    <property type="match status" value="1"/>
</dbReference>
<accession>A0A0F8YQP9</accession>
<feature type="transmembrane region" description="Helical" evidence="1">
    <location>
        <begin position="39"/>
        <end position="61"/>
    </location>
</feature>
<organism evidence="2">
    <name type="scientific">marine sediment metagenome</name>
    <dbReference type="NCBI Taxonomy" id="412755"/>
    <lineage>
        <taxon>unclassified sequences</taxon>
        <taxon>metagenomes</taxon>
        <taxon>ecological metagenomes</taxon>
    </lineage>
</organism>
<dbReference type="AlphaFoldDB" id="A0A0F8YQP9"/>
<evidence type="ECO:0000256" key="1">
    <source>
        <dbReference type="SAM" id="Phobius"/>
    </source>
</evidence>
<dbReference type="SUPFAM" id="SSF82866">
    <property type="entry name" value="Multidrug efflux transporter AcrB transmembrane domain"/>
    <property type="match status" value="1"/>
</dbReference>
<protein>
    <recommendedName>
        <fullName evidence="3">Acriflavin resistance protein</fullName>
    </recommendedName>
</protein>
<dbReference type="GO" id="GO:0042910">
    <property type="term" value="F:xenobiotic transmembrane transporter activity"/>
    <property type="evidence" value="ECO:0007669"/>
    <property type="project" value="TreeGrafter"/>
</dbReference>
<dbReference type="PANTHER" id="PTHR32063">
    <property type="match status" value="1"/>
</dbReference>